<sequence length="175" mass="19701">MKIDTALLVIDVQNGMFQEAYPVYDGNALLERIRGIIKKARACDTPVIYVQHNEDEGLVTNSPDWNIHPMVAPVGGDTIIQKFTPDSFHDTNLHTELVALGIRKIVLVGLQTDMCIDATCRRANELGYQVTVVKDCHSTWSQGNQSAIQIIEHYNDQFRSFAENLESSNIEFCYV</sequence>
<dbReference type="Gene3D" id="3.40.50.850">
    <property type="entry name" value="Isochorismatase-like"/>
    <property type="match status" value="1"/>
</dbReference>
<dbReference type="CDD" id="cd01014">
    <property type="entry name" value="nicotinamidase_related"/>
    <property type="match status" value="1"/>
</dbReference>
<dbReference type="RefSeq" id="WP_171646951.1">
    <property type="nucleotide sequence ID" value="NZ_WHOA01000205.1"/>
</dbReference>
<dbReference type="Proteomes" id="UP000616779">
    <property type="component" value="Unassembled WGS sequence"/>
</dbReference>
<dbReference type="SUPFAM" id="SSF52499">
    <property type="entry name" value="Isochorismatase-like hydrolases"/>
    <property type="match status" value="1"/>
</dbReference>
<proteinExistence type="inferred from homology"/>
<dbReference type="InterPro" id="IPR000868">
    <property type="entry name" value="Isochorismatase-like_dom"/>
</dbReference>
<keyword evidence="2" id="KW-0378">Hydrolase</keyword>
<dbReference type="PANTHER" id="PTHR43540:SF14">
    <property type="entry name" value="ISOCHORISMATASE"/>
    <property type="match status" value="1"/>
</dbReference>
<evidence type="ECO:0000259" key="3">
    <source>
        <dbReference type="Pfam" id="PF00857"/>
    </source>
</evidence>
<dbReference type="InterPro" id="IPR036380">
    <property type="entry name" value="Isochorismatase-like_sf"/>
</dbReference>
<evidence type="ECO:0000256" key="2">
    <source>
        <dbReference type="ARBA" id="ARBA00022801"/>
    </source>
</evidence>
<keyword evidence="5" id="KW-1185">Reference proteome</keyword>
<evidence type="ECO:0000313" key="5">
    <source>
        <dbReference type="Proteomes" id="UP000616779"/>
    </source>
</evidence>
<dbReference type="PANTHER" id="PTHR43540">
    <property type="entry name" value="PEROXYUREIDOACRYLATE/UREIDOACRYLATE AMIDOHYDROLASE-RELATED"/>
    <property type="match status" value="1"/>
</dbReference>
<dbReference type="EMBL" id="WHOA01000205">
    <property type="protein sequence ID" value="NOU75377.1"/>
    <property type="molecule type" value="Genomic_DNA"/>
</dbReference>
<gene>
    <name evidence="4" type="ORF">GC098_29015</name>
</gene>
<reference evidence="4 5" key="1">
    <citation type="submission" date="2019-10" db="EMBL/GenBank/DDBJ databases">
        <title>Description of Paenibacillus terrestris sp. nov.</title>
        <authorList>
            <person name="Carlier A."/>
            <person name="Qi S."/>
        </authorList>
    </citation>
    <scope>NUCLEOTIDE SEQUENCE [LARGE SCALE GENOMIC DNA]</scope>
    <source>
        <strain evidence="4 5">LMG 31458</strain>
    </source>
</reference>
<protein>
    <submittedName>
        <fullName evidence="4">Isochorismatase family protein</fullName>
    </submittedName>
</protein>
<name>A0ABX1Y3D7_9BACL</name>
<accession>A0ABX1Y3D7</accession>
<evidence type="ECO:0000256" key="1">
    <source>
        <dbReference type="ARBA" id="ARBA00006336"/>
    </source>
</evidence>
<dbReference type="InterPro" id="IPR050272">
    <property type="entry name" value="Isochorismatase-like_hydrls"/>
</dbReference>
<feature type="domain" description="Isochorismatase-like" evidence="3">
    <location>
        <begin position="5"/>
        <end position="146"/>
    </location>
</feature>
<dbReference type="Pfam" id="PF00857">
    <property type="entry name" value="Isochorismatase"/>
    <property type="match status" value="1"/>
</dbReference>
<comment type="similarity">
    <text evidence="1">Belongs to the isochorismatase family.</text>
</comment>
<organism evidence="4 5">
    <name type="scientific">Paenibacillus phytorum</name>
    <dbReference type="NCBI Taxonomy" id="2654977"/>
    <lineage>
        <taxon>Bacteria</taxon>
        <taxon>Bacillati</taxon>
        <taxon>Bacillota</taxon>
        <taxon>Bacilli</taxon>
        <taxon>Bacillales</taxon>
        <taxon>Paenibacillaceae</taxon>
        <taxon>Paenibacillus</taxon>
    </lineage>
</organism>
<evidence type="ECO:0000313" key="4">
    <source>
        <dbReference type="EMBL" id="NOU75377.1"/>
    </source>
</evidence>
<comment type="caution">
    <text evidence="4">The sequence shown here is derived from an EMBL/GenBank/DDBJ whole genome shotgun (WGS) entry which is preliminary data.</text>
</comment>